<feature type="transmembrane region" description="Helical" evidence="1">
    <location>
        <begin position="147"/>
        <end position="168"/>
    </location>
</feature>
<sequence>MIPIVSILSLVSGLLSFFICFRLWRRSVALRNLIMRQFAYCYFFFGLFFLFFVAPGTIHTNGTLIAVDAALAYLSLFVTIAYFIQIPLELFKQFFWAKFIFWLTVLTGSILFIGNIIYLEAPLVISRGPFVYYLIQGNPLIQLLNELIPVVFDVIGIIFFISQGYYLAQQAKSSQDNSAETRSVIYRSYNIAAGWSILLVAGALNIYGSAPAPKPIAIFLATAVSVVGLLVVYRGIYRMGSSYSY</sequence>
<evidence type="ECO:0000313" key="3">
    <source>
        <dbReference type="Proteomes" id="UP000176846"/>
    </source>
</evidence>
<evidence type="ECO:0000256" key="1">
    <source>
        <dbReference type="SAM" id="Phobius"/>
    </source>
</evidence>
<proteinExistence type="predicted"/>
<dbReference type="EMBL" id="MGEK01000003">
    <property type="protein sequence ID" value="OGL83048.1"/>
    <property type="molecule type" value="Genomic_DNA"/>
</dbReference>
<dbReference type="Proteomes" id="UP000176846">
    <property type="component" value="Unassembled WGS sequence"/>
</dbReference>
<feature type="transmembrane region" description="Helical" evidence="1">
    <location>
        <begin position="6"/>
        <end position="25"/>
    </location>
</feature>
<feature type="transmembrane region" description="Helical" evidence="1">
    <location>
        <begin position="216"/>
        <end position="236"/>
    </location>
</feature>
<feature type="transmembrane region" description="Helical" evidence="1">
    <location>
        <begin position="96"/>
        <end position="119"/>
    </location>
</feature>
<gene>
    <name evidence="2" type="ORF">A2936_05010</name>
</gene>
<organism evidence="2 3">
    <name type="scientific">Candidatus Uhrbacteria bacterium RIFCSPLOWO2_01_FULL_47_25</name>
    <dbReference type="NCBI Taxonomy" id="1802402"/>
    <lineage>
        <taxon>Bacteria</taxon>
        <taxon>Candidatus Uhriibacteriota</taxon>
    </lineage>
</organism>
<evidence type="ECO:0008006" key="4">
    <source>
        <dbReference type="Google" id="ProtNLM"/>
    </source>
</evidence>
<reference evidence="2 3" key="1">
    <citation type="journal article" date="2016" name="Nat. Commun.">
        <title>Thousands of microbial genomes shed light on interconnected biogeochemical processes in an aquifer system.</title>
        <authorList>
            <person name="Anantharaman K."/>
            <person name="Brown C.T."/>
            <person name="Hug L.A."/>
            <person name="Sharon I."/>
            <person name="Castelle C.J."/>
            <person name="Probst A.J."/>
            <person name="Thomas B.C."/>
            <person name="Singh A."/>
            <person name="Wilkins M.J."/>
            <person name="Karaoz U."/>
            <person name="Brodie E.L."/>
            <person name="Williams K.H."/>
            <person name="Hubbard S.S."/>
            <person name="Banfield J.F."/>
        </authorList>
    </citation>
    <scope>NUCLEOTIDE SEQUENCE [LARGE SCALE GENOMIC DNA]</scope>
</reference>
<feature type="transmembrane region" description="Helical" evidence="1">
    <location>
        <begin position="189"/>
        <end position="210"/>
    </location>
</feature>
<keyword evidence="1" id="KW-1133">Transmembrane helix</keyword>
<feature type="transmembrane region" description="Helical" evidence="1">
    <location>
        <begin position="64"/>
        <end position="84"/>
    </location>
</feature>
<keyword evidence="1" id="KW-0812">Transmembrane</keyword>
<dbReference type="AlphaFoldDB" id="A0A1F7UZ60"/>
<feature type="transmembrane region" description="Helical" evidence="1">
    <location>
        <begin position="37"/>
        <end position="58"/>
    </location>
</feature>
<name>A0A1F7UZ60_9BACT</name>
<evidence type="ECO:0000313" key="2">
    <source>
        <dbReference type="EMBL" id="OGL83048.1"/>
    </source>
</evidence>
<protein>
    <recommendedName>
        <fullName evidence="4">Histidine kinase N-terminal 7TM region domain-containing protein</fullName>
    </recommendedName>
</protein>
<accession>A0A1F7UZ60</accession>
<keyword evidence="1" id="KW-0472">Membrane</keyword>
<comment type="caution">
    <text evidence="2">The sequence shown here is derived from an EMBL/GenBank/DDBJ whole genome shotgun (WGS) entry which is preliminary data.</text>
</comment>